<reference evidence="2 3" key="1">
    <citation type="submission" date="2019-01" db="EMBL/GenBank/DDBJ databases">
        <title>Flavobacterium sp. nov. isolated from arctic soil.</title>
        <authorList>
            <person name="Kim D.-U."/>
        </authorList>
    </citation>
    <scope>NUCLEOTIDE SEQUENCE [LARGE SCALE GENOMIC DNA]</scope>
    <source>
        <strain evidence="2 3">Kopri-42</strain>
    </source>
</reference>
<dbReference type="RefSeq" id="WP_113666780.1">
    <property type="nucleotide sequence ID" value="NZ_QNVY02000005.1"/>
</dbReference>
<dbReference type="EMBL" id="QNVY02000005">
    <property type="protein sequence ID" value="RYJ50996.1"/>
    <property type="molecule type" value="Genomic_DNA"/>
</dbReference>
<feature type="domain" description="YgjP-like metallopeptidase" evidence="1">
    <location>
        <begin position="52"/>
        <end position="90"/>
    </location>
</feature>
<keyword evidence="3" id="KW-1185">Reference proteome</keyword>
<organism evidence="2 3">
    <name type="scientific">Flavobacterium petrolei</name>
    <dbReference type="NCBI Taxonomy" id="2259594"/>
    <lineage>
        <taxon>Bacteria</taxon>
        <taxon>Pseudomonadati</taxon>
        <taxon>Bacteroidota</taxon>
        <taxon>Flavobacteriia</taxon>
        <taxon>Flavobacteriales</taxon>
        <taxon>Flavobacteriaceae</taxon>
        <taxon>Flavobacterium</taxon>
    </lineage>
</organism>
<dbReference type="Proteomes" id="UP000253235">
    <property type="component" value="Unassembled WGS sequence"/>
</dbReference>
<accession>A0A482TU02</accession>
<evidence type="ECO:0000313" key="2">
    <source>
        <dbReference type="EMBL" id="RYJ50996.1"/>
    </source>
</evidence>
<proteinExistence type="predicted"/>
<sequence length="96" mass="11325">MLIAYPIGLTGIVNRKALNRNSTQRLNGHTLYNEIFIYLIHHNPCGHLIDILLNYVIIHQVVSTKVKNHCKEFWAELSKHNPHWKEFDEKMYGMKL</sequence>
<protein>
    <submittedName>
        <fullName evidence="2">M48 family peptidase</fullName>
    </submittedName>
</protein>
<dbReference type="Gene3D" id="3.30.2010.10">
    <property type="entry name" value="Metalloproteases ('zincins'), catalytic domain"/>
    <property type="match status" value="1"/>
</dbReference>
<dbReference type="OrthoDB" id="9811177at2"/>
<gene>
    <name evidence="2" type="ORF">DR871_013805</name>
</gene>
<evidence type="ECO:0000313" key="3">
    <source>
        <dbReference type="Proteomes" id="UP000253235"/>
    </source>
</evidence>
<name>A0A482TU02_9FLAO</name>
<dbReference type="Pfam" id="PF01863">
    <property type="entry name" value="YgjP-like"/>
    <property type="match status" value="1"/>
</dbReference>
<comment type="caution">
    <text evidence="2">The sequence shown here is derived from an EMBL/GenBank/DDBJ whole genome shotgun (WGS) entry which is preliminary data.</text>
</comment>
<dbReference type="InterPro" id="IPR002725">
    <property type="entry name" value="YgjP-like_metallopeptidase"/>
</dbReference>
<evidence type="ECO:0000259" key="1">
    <source>
        <dbReference type="Pfam" id="PF01863"/>
    </source>
</evidence>
<dbReference type="AlphaFoldDB" id="A0A482TU02"/>